<dbReference type="eggNOG" id="COG0500">
    <property type="taxonomic scope" value="Bacteria"/>
</dbReference>
<dbReference type="CDD" id="cd02440">
    <property type="entry name" value="AdoMet_MTases"/>
    <property type="match status" value="1"/>
</dbReference>
<dbReference type="EMBL" id="GG658170">
    <property type="protein sequence ID" value="EEO29669.1"/>
    <property type="molecule type" value="Genomic_DNA"/>
</dbReference>
<dbReference type="PANTHER" id="PTHR42912">
    <property type="entry name" value="METHYLTRANSFERASE"/>
    <property type="match status" value="1"/>
</dbReference>
<dbReference type="Pfam" id="PF08242">
    <property type="entry name" value="Methyltransf_12"/>
    <property type="match status" value="1"/>
</dbReference>
<dbReference type="InterPro" id="IPR050508">
    <property type="entry name" value="Methyltransf_Superfamily"/>
</dbReference>
<evidence type="ECO:0000259" key="1">
    <source>
        <dbReference type="Pfam" id="PF08242"/>
    </source>
</evidence>
<gene>
    <name evidence="2" type="ORF">OFBG_00697</name>
</gene>
<reference evidence="2 3" key="1">
    <citation type="submission" date="2009-02" db="EMBL/GenBank/DDBJ databases">
        <title>The Genome Sequence of Oxalobacter formigenes OXCC13.</title>
        <authorList>
            <consortium name="The Broad Institute Genome Sequencing Platform"/>
            <person name="Ward D."/>
            <person name="Young S.K."/>
            <person name="Kodira C.D."/>
            <person name="Zeng Q."/>
            <person name="Koehrsen M."/>
            <person name="Alvarado L."/>
            <person name="Berlin A."/>
            <person name="Borenstein D."/>
            <person name="Chen Z."/>
            <person name="Engels R."/>
            <person name="Freedman E."/>
            <person name="Gellesch M."/>
            <person name="Goldberg J."/>
            <person name="Griggs A."/>
            <person name="Gujja S."/>
            <person name="Heiman D."/>
            <person name="Hepburn T."/>
            <person name="Howarth C."/>
            <person name="Jen D."/>
            <person name="Larson L."/>
            <person name="Lewis B."/>
            <person name="Mehta T."/>
            <person name="Park D."/>
            <person name="Pearson M."/>
            <person name="Roberts A."/>
            <person name="Saif S."/>
            <person name="Shea T."/>
            <person name="Shenoy N."/>
            <person name="Sisk P."/>
            <person name="Stolte C."/>
            <person name="Sykes S."/>
            <person name="Walk T."/>
            <person name="White J."/>
            <person name="Yandava C."/>
            <person name="Allison M.J."/>
            <person name="Lander E."/>
            <person name="Nusbaum C."/>
            <person name="Galagan J."/>
            <person name="Birren B."/>
        </authorList>
    </citation>
    <scope>NUCLEOTIDE SEQUENCE [LARGE SCALE GENOMIC DNA]</scope>
    <source>
        <strain evidence="2 3">OXCC13</strain>
    </source>
</reference>
<dbReference type="HOGENOM" id="CLU_1243991_0_0_4"/>
<sequence length="232" mass="26867">MTVQDRKFFMGNTSPYAAADYDNNIERTVPYYSFFYRQTLDLVAALGLDAFQWLDCGCGTGTMAEMALTMFPQAQFTLCDPSEEMVGLAKRKLSGEKRVKEYRVIGTEGIGFENRFDVITAIQSHHYFREDERVKATQNVYRALKADGIYIFFENTAPLTEEGKKIVMKRWARYQREHGKTENEINTYLSRYGKNYFPITLHAHLENLKQAGFRIAEPFWLSVMQAGFYAIK</sequence>
<dbReference type="GO" id="GO:0032259">
    <property type="term" value="P:methylation"/>
    <property type="evidence" value="ECO:0007669"/>
    <property type="project" value="UniProtKB-KW"/>
</dbReference>
<dbReference type="InterPro" id="IPR013217">
    <property type="entry name" value="Methyltransf_12"/>
</dbReference>
<accession>C3X8Z3</accession>
<name>C3X8Z3_OXAFO</name>
<dbReference type="Gene3D" id="3.40.50.150">
    <property type="entry name" value="Vaccinia Virus protein VP39"/>
    <property type="match status" value="1"/>
</dbReference>
<protein>
    <submittedName>
        <fullName evidence="2">Methyltransferase domain protein</fullName>
    </submittedName>
</protein>
<dbReference type="SUPFAM" id="SSF53335">
    <property type="entry name" value="S-adenosyl-L-methionine-dependent methyltransferases"/>
    <property type="match status" value="1"/>
</dbReference>
<dbReference type="GO" id="GO:0008168">
    <property type="term" value="F:methyltransferase activity"/>
    <property type="evidence" value="ECO:0007669"/>
    <property type="project" value="UniProtKB-KW"/>
</dbReference>
<evidence type="ECO:0000313" key="3">
    <source>
        <dbReference type="Proteomes" id="UP000005089"/>
    </source>
</evidence>
<feature type="domain" description="Methyltransferase type 12" evidence="1">
    <location>
        <begin position="54"/>
        <end position="149"/>
    </location>
</feature>
<evidence type="ECO:0000313" key="2">
    <source>
        <dbReference type="EMBL" id="EEO29669.1"/>
    </source>
</evidence>
<keyword evidence="3" id="KW-1185">Reference proteome</keyword>
<organism evidence="2 3">
    <name type="scientific">Oxalobacter formigenes OXCC13</name>
    <dbReference type="NCBI Taxonomy" id="556269"/>
    <lineage>
        <taxon>Bacteria</taxon>
        <taxon>Pseudomonadati</taxon>
        <taxon>Pseudomonadota</taxon>
        <taxon>Betaproteobacteria</taxon>
        <taxon>Burkholderiales</taxon>
        <taxon>Oxalobacteraceae</taxon>
        <taxon>Oxalobacter</taxon>
    </lineage>
</organism>
<keyword evidence="2" id="KW-0808">Transferase</keyword>
<keyword evidence="2" id="KW-0489">Methyltransferase</keyword>
<dbReference type="AlphaFoldDB" id="C3X8Z3"/>
<dbReference type="InterPro" id="IPR029063">
    <property type="entry name" value="SAM-dependent_MTases_sf"/>
</dbReference>
<proteinExistence type="predicted"/>
<dbReference type="Proteomes" id="UP000005089">
    <property type="component" value="Unassembled WGS sequence"/>
</dbReference>